<name>A0A3N6MCQ3_9EURY</name>
<comment type="caution">
    <text evidence="2">The sequence shown here is derived from an EMBL/GenBank/DDBJ whole genome shotgun (WGS) entry which is preliminary data.</text>
</comment>
<dbReference type="Pfam" id="PF13439">
    <property type="entry name" value="Glyco_transf_4"/>
    <property type="match status" value="1"/>
</dbReference>
<accession>A0A3N6MCQ3</accession>
<keyword evidence="2" id="KW-0808">Transferase</keyword>
<dbReference type="GO" id="GO:0016740">
    <property type="term" value="F:transferase activity"/>
    <property type="evidence" value="ECO:0007669"/>
    <property type="project" value="UniProtKB-KW"/>
</dbReference>
<protein>
    <submittedName>
        <fullName evidence="2">Glycosyltransferase family 1 protein</fullName>
    </submittedName>
</protein>
<organism evidence="2 3">
    <name type="scientific">Natrarchaeobius halalkaliphilus</name>
    <dbReference type="NCBI Taxonomy" id="1679091"/>
    <lineage>
        <taxon>Archaea</taxon>
        <taxon>Methanobacteriati</taxon>
        <taxon>Methanobacteriota</taxon>
        <taxon>Stenosarchaea group</taxon>
        <taxon>Halobacteria</taxon>
        <taxon>Halobacteriales</taxon>
        <taxon>Natrialbaceae</taxon>
        <taxon>Natrarchaeobius</taxon>
    </lineage>
</organism>
<proteinExistence type="predicted"/>
<dbReference type="RefSeq" id="WP_124177658.1">
    <property type="nucleotide sequence ID" value="NZ_REFY01000002.1"/>
</dbReference>
<dbReference type="AlphaFoldDB" id="A0A3N6MCQ3"/>
<dbReference type="Gene3D" id="3.40.50.2000">
    <property type="entry name" value="Glycogen Phosphorylase B"/>
    <property type="match status" value="2"/>
</dbReference>
<dbReference type="Proteomes" id="UP000273828">
    <property type="component" value="Unassembled WGS sequence"/>
</dbReference>
<dbReference type="SUPFAM" id="SSF53756">
    <property type="entry name" value="UDP-Glycosyltransferase/glycogen phosphorylase"/>
    <property type="match status" value="1"/>
</dbReference>
<sequence length="399" mass="45440">MNILMTIWGDYPPDARVRKQAKTLLNAGHNVRILCESDSPGIENIKGATVHRVYRPDPGHNLRDVPRSIELLLKNVDPLWRDEVQNEIKKNVDIIHVHDLPQARTVLQESNVPVILDLHENYRKAIYHYRPDLNFWKILTNPKILARRVCKPPWRYHWEQKFAMKNADHVLAVVPEARDEYIRSGIDPEAVSVVSNTVDLEWFDRHIPNSDDLYSEEFTLTYVGSVSGPHRGLDTVIRAIPRIKKEIPNVLFRIAGGGQLNDLEDLANNLGIRDHIEFTGWIDETEFPKYMSSANIGLLPHRSNGHTNTTIAHKLFQYMAAELPVIVTDTRAVGRVVREASAGVVVPPEEPNAIADAAINIFQSEVGRIYGKNGRNAVESKYNWSHDSKQLLKVYDKLC</sequence>
<feature type="domain" description="Glycosyltransferase subfamily 4-like N-terminal" evidence="1">
    <location>
        <begin position="17"/>
        <end position="201"/>
    </location>
</feature>
<reference evidence="2 3" key="1">
    <citation type="submission" date="2018-10" db="EMBL/GenBank/DDBJ databases">
        <title>Natrarchaeobius chitinivorans gen. nov., sp. nov., and Natrarchaeobius haloalkaliphilus sp. nov., alkaliphilic, chitin-utilizing haloarchaea from hypersaline alkaline lakes.</title>
        <authorList>
            <person name="Sorokin D.Y."/>
            <person name="Elcheninov A.G."/>
            <person name="Kostrikina N.A."/>
            <person name="Bale N.J."/>
            <person name="Sinninghe Damste J.S."/>
            <person name="Khijniak T.V."/>
            <person name="Kublanov I.V."/>
            <person name="Toshchakov S.V."/>
        </authorList>
    </citation>
    <scope>NUCLEOTIDE SEQUENCE [LARGE SCALE GENOMIC DNA]</scope>
    <source>
        <strain evidence="2 3">AArcht-Sl</strain>
    </source>
</reference>
<dbReference type="InterPro" id="IPR028098">
    <property type="entry name" value="Glyco_trans_4-like_N"/>
</dbReference>
<dbReference type="PANTHER" id="PTHR12526:SF622">
    <property type="entry name" value="GLYCOSYLTRANSFERASE (GROUP I)"/>
    <property type="match status" value="1"/>
</dbReference>
<evidence type="ECO:0000259" key="1">
    <source>
        <dbReference type="Pfam" id="PF13439"/>
    </source>
</evidence>
<gene>
    <name evidence="2" type="ORF">EA462_06075</name>
</gene>
<dbReference type="CDD" id="cd03801">
    <property type="entry name" value="GT4_PimA-like"/>
    <property type="match status" value="1"/>
</dbReference>
<dbReference type="PANTHER" id="PTHR12526">
    <property type="entry name" value="GLYCOSYLTRANSFERASE"/>
    <property type="match status" value="1"/>
</dbReference>
<keyword evidence="3" id="KW-1185">Reference proteome</keyword>
<evidence type="ECO:0000313" key="2">
    <source>
        <dbReference type="EMBL" id="RQG91526.1"/>
    </source>
</evidence>
<dbReference type="Pfam" id="PF13692">
    <property type="entry name" value="Glyco_trans_1_4"/>
    <property type="match status" value="1"/>
</dbReference>
<dbReference type="OrthoDB" id="132546at2157"/>
<dbReference type="EMBL" id="REFY01000002">
    <property type="protein sequence ID" value="RQG91526.1"/>
    <property type="molecule type" value="Genomic_DNA"/>
</dbReference>
<evidence type="ECO:0000313" key="3">
    <source>
        <dbReference type="Proteomes" id="UP000273828"/>
    </source>
</evidence>